<evidence type="ECO:0000313" key="2">
    <source>
        <dbReference type="Proteomes" id="UP000677913"/>
    </source>
</evidence>
<comment type="caution">
    <text evidence="1">The sequence shown here is derived from an EMBL/GenBank/DDBJ whole genome shotgun (WGS) entry which is preliminary data.</text>
</comment>
<reference evidence="1" key="1">
    <citation type="submission" date="2021-04" db="EMBL/GenBank/DDBJ databases">
        <title>Genome based classification of Actinospica acidithermotolerans sp. nov., an actinobacterium isolated from an Indonesian hot spring.</title>
        <authorList>
            <person name="Kusuma A.B."/>
            <person name="Putra K.E."/>
            <person name="Nafisah S."/>
            <person name="Loh J."/>
            <person name="Nouioui I."/>
            <person name="Goodfellow M."/>
        </authorList>
    </citation>
    <scope>NUCLEOTIDE SEQUENCE</scope>
    <source>
        <strain evidence="1">DSM 45618</strain>
    </source>
</reference>
<dbReference type="Proteomes" id="UP000677913">
    <property type="component" value="Unassembled WGS sequence"/>
</dbReference>
<protein>
    <submittedName>
        <fullName evidence="1">Uncharacterized protein</fullName>
    </submittedName>
</protein>
<dbReference type="EMBL" id="JAGSXH010000013">
    <property type="protein sequence ID" value="MBS2962593.1"/>
    <property type="molecule type" value="Genomic_DNA"/>
</dbReference>
<sequence length="356" mass="36142">MTLGPVLSDAVSGSPSFSAGQWRLAYSGLYVSSGALTVRSGALSIDSFAASIAGTTVSIGAGRGVVQGATSGTQGAYPVYSSATVTQVLNAASAQDRIDLIYLWLQDNEVDASGAVQATFVYLPGTPSGSPVAPTIPAGRSGFAICTAYVPASGSPTVTQAGVMPYTAATGGIIPALTDGQPGSPENGQVRWRADRSLTVQPGPLEIWDTSAWHPIVPDSYPRGRMAYKKITSAGANSGSSTPVVYNTLTTTLTSGRRYRLWASGNITDSVTGLRAALGLYYIAGASMPAGAVGATNVITVTQVADGAQPYQVADEFVSPGGGTYTLALTYNLSSGSGIVAIPGGANVLWLDDIGV</sequence>
<evidence type="ECO:0000313" key="1">
    <source>
        <dbReference type="EMBL" id="MBS2962593.1"/>
    </source>
</evidence>
<proteinExistence type="predicted"/>
<dbReference type="RefSeq" id="WP_211465424.1">
    <property type="nucleotide sequence ID" value="NZ_JAGSXH010000013.1"/>
</dbReference>
<organism evidence="1 2">
    <name type="scientific">Actinocrinis puniceicyclus</name>
    <dbReference type="NCBI Taxonomy" id="977794"/>
    <lineage>
        <taxon>Bacteria</taxon>
        <taxon>Bacillati</taxon>
        <taxon>Actinomycetota</taxon>
        <taxon>Actinomycetes</taxon>
        <taxon>Catenulisporales</taxon>
        <taxon>Actinospicaceae</taxon>
        <taxon>Actinocrinis</taxon>
    </lineage>
</organism>
<accession>A0A8J7WI06</accession>
<name>A0A8J7WI06_9ACTN</name>
<gene>
    <name evidence="1" type="ORF">KGA66_06010</name>
</gene>
<dbReference type="AlphaFoldDB" id="A0A8J7WI06"/>
<keyword evidence="2" id="KW-1185">Reference proteome</keyword>